<evidence type="ECO:0000256" key="1">
    <source>
        <dbReference type="SAM" id="SignalP"/>
    </source>
</evidence>
<dbReference type="InterPro" id="IPR053140">
    <property type="entry name" value="GDSL_Rv0518-like"/>
</dbReference>
<dbReference type="STRING" id="479433.Caci_2832"/>
<dbReference type="HOGENOM" id="CLU_029872_1_0_11"/>
<dbReference type="InterPro" id="IPR013830">
    <property type="entry name" value="SGNH_hydro"/>
</dbReference>
<name>C7Q166_CATAD</name>
<dbReference type="InParanoid" id="C7Q166"/>
<keyword evidence="4" id="KW-1185">Reference proteome</keyword>
<dbReference type="PANTHER" id="PTHR43784">
    <property type="entry name" value="GDSL-LIKE LIPASE/ACYLHYDROLASE, PUTATIVE (AFU_ORTHOLOGUE AFUA_2G00820)-RELATED"/>
    <property type="match status" value="1"/>
</dbReference>
<proteinExistence type="predicted"/>
<dbReference type="eggNOG" id="COG2755">
    <property type="taxonomic scope" value="Bacteria"/>
</dbReference>
<organism evidence="3 4">
    <name type="scientific">Catenulispora acidiphila (strain DSM 44928 / JCM 14897 / NBRC 102108 / NRRL B-24433 / ID139908)</name>
    <dbReference type="NCBI Taxonomy" id="479433"/>
    <lineage>
        <taxon>Bacteria</taxon>
        <taxon>Bacillati</taxon>
        <taxon>Actinomycetota</taxon>
        <taxon>Actinomycetes</taxon>
        <taxon>Catenulisporales</taxon>
        <taxon>Catenulisporaceae</taxon>
        <taxon>Catenulispora</taxon>
    </lineage>
</organism>
<feature type="domain" description="SGNH hydrolase-type esterase" evidence="2">
    <location>
        <begin position="207"/>
        <end position="385"/>
    </location>
</feature>
<evidence type="ECO:0000313" key="4">
    <source>
        <dbReference type="Proteomes" id="UP000000851"/>
    </source>
</evidence>
<protein>
    <submittedName>
        <fullName evidence="3">Lipolytic protein G-D-S-L family</fullName>
    </submittedName>
</protein>
<evidence type="ECO:0000259" key="2">
    <source>
        <dbReference type="Pfam" id="PF13472"/>
    </source>
</evidence>
<gene>
    <name evidence="3" type="ordered locus">Caci_2832</name>
</gene>
<dbReference type="EMBL" id="CP001700">
    <property type="protein sequence ID" value="ACU71741.1"/>
    <property type="molecule type" value="Genomic_DNA"/>
</dbReference>
<dbReference type="Pfam" id="PF13472">
    <property type="entry name" value="Lipase_GDSL_2"/>
    <property type="match status" value="1"/>
</dbReference>
<feature type="chain" id="PRO_5002982777" evidence="1">
    <location>
        <begin position="25"/>
        <end position="396"/>
    </location>
</feature>
<dbReference type="SUPFAM" id="SSF52266">
    <property type="entry name" value="SGNH hydrolase"/>
    <property type="match status" value="1"/>
</dbReference>
<accession>C7Q166</accession>
<sequence length="396" mass="40412" precursor="true">MIRLRTALAATAAAVLLVLPVSSAAGPATATATTGTGWTASWGSAPAYAPVSGPWDNETLRMVVRTSGGGTSLRIRLSDAFSPQAAQIGHVTVGTQLNGGTTLEPVPTTVTFGGAQAVTIPAGGQVASDPVTFTVAPNTRLLVSIYVASGAALAQTSRHDVATETEYNHNGGDVSTAEYYPTSNTFGFVTMLDGVDVSSTTPSTVVAVGDSITDGTGTGIDTDTRWPNYLADRVSAAGLSVIDEGIAGNWVTQDKGSLGPSLQHRWQQDVLDQPGVRSVIDADGINDLRGGVTAQVLEQAQASLVASAHAAGLRILLSTITPCEGDSLCTSAVETQRLAYNAWVISGVSGADGVADFNSATAVNENLKTAYDSGDHLHPNSAGAAVMANSLDVTKL</sequence>
<keyword evidence="1" id="KW-0732">Signal</keyword>
<feature type="signal peptide" evidence="1">
    <location>
        <begin position="1"/>
        <end position="24"/>
    </location>
</feature>
<dbReference type="Proteomes" id="UP000000851">
    <property type="component" value="Chromosome"/>
</dbReference>
<dbReference type="Gene3D" id="3.40.50.1110">
    <property type="entry name" value="SGNH hydrolase"/>
    <property type="match status" value="1"/>
</dbReference>
<reference evidence="3 4" key="1">
    <citation type="journal article" date="2009" name="Stand. Genomic Sci.">
        <title>Complete genome sequence of Catenulispora acidiphila type strain (ID 139908).</title>
        <authorList>
            <person name="Copeland A."/>
            <person name="Lapidus A."/>
            <person name="Glavina Del Rio T."/>
            <person name="Nolan M."/>
            <person name="Lucas S."/>
            <person name="Chen F."/>
            <person name="Tice H."/>
            <person name="Cheng J.F."/>
            <person name="Bruce D."/>
            <person name="Goodwin L."/>
            <person name="Pitluck S."/>
            <person name="Mikhailova N."/>
            <person name="Pati A."/>
            <person name="Ivanova N."/>
            <person name="Mavromatis K."/>
            <person name="Chen A."/>
            <person name="Palaniappan K."/>
            <person name="Chain P."/>
            <person name="Land M."/>
            <person name="Hauser L."/>
            <person name="Chang Y.J."/>
            <person name="Jeffries C.D."/>
            <person name="Chertkov O."/>
            <person name="Brettin T."/>
            <person name="Detter J.C."/>
            <person name="Han C."/>
            <person name="Ali Z."/>
            <person name="Tindall B.J."/>
            <person name="Goker M."/>
            <person name="Bristow J."/>
            <person name="Eisen J.A."/>
            <person name="Markowitz V."/>
            <person name="Hugenholtz P."/>
            <person name="Kyrpides N.C."/>
            <person name="Klenk H.P."/>
        </authorList>
    </citation>
    <scope>NUCLEOTIDE SEQUENCE [LARGE SCALE GENOMIC DNA]</scope>
    <source>
        <strain evidence="4">DSM 44928 / JCM 14897 / NBRC 102108 / NRRL B-24433 / ID139908</strain>
    </source>
</reference>
<dbReference type="PANTHER" id="PTHR43784:SF2">
    <property type="entry name" value="GDSL-LIKE LIPASE_ACYLHYDROLASE, PUTATIVE (AFU_ORTHOLOGUE AFUA_2G00820)-RELATED"/>
    <property type="match status" value="1"/>
</dbReference>
<dbReference type="InterPro" id="IPR036514">
    <property type="entry name" value="SGNH_hydro_sf"/>
</dbReference>
<evidence type="ECO:0000313" key="3">
    <source>
        <dbReference type="EMBL" id="ACU71741.1"/>
    </source>
</evidence>
<dbReference type="AlphaFoldDB" id="C7Q166"/>
<dbReference type="KEGG" id="cai:Caci_2832"/>
<dbReference type="RefSeq" id="WP_012787034.1">
    <property type="nucleotide sequence ID" value="NC_013131.1"/>
</dbReference>
<dbReference type="OrthoDB" id="1828825at2"/>